<reference evidence="7 8" key="1">
    <citation type="submission" date="2023-02" db="EMBL/GenBank/DDBJ databases">
        <title>Population genomics of bacteria associated with diatom.</title>
        <authorList>
            <person name="Xie J."/>
            <person name="Wang H."/>
        </authorList>
    </citation>
    <scope>NUCLEOTIDE SEQUENCE [LARGE SCALE GENOMIC DNA]</scope>
    <source>
        <strain evidence="7 8">PT47_8</strain>
    </source>
</reference>
<dbReference type="Proteomes" id="UP001218364">
    <property type="component" value="Unassembled WGS sequence"/>
</dbReference>
<dbReference type="GO" id="GO:0050577">
    <property type="term" value="F:GDP-L-fucose synthase activity"/>
    <property type="evidence" value="ECO:0007669"/>
    <property type="project" value="UniProtKB-UniRule"/>
</dbReference>
<evidence type="ECO:0000256" key="1">
    <source>
        <dbReference type="ARBA" id="ARBA00005959"/>
    </source>
</evidence>
<evidence type="ECO:0000256" key="3">
    <source>
        <dbReference type="ARBA" id="ARBA00023002"/>
    </source>
</evidence>
<evidence type="ECO:0000256" key="5">
    <source>
        <dbReference type="HAMAP-Rule" id="MF_00956"/>
    </source>
</evidence>
<evidence type="ECO:0000259" key="6">
    <source>
        <dbReference type="Pfam" id="PF01370"/>
    </source>
</evidence>
<organism evidence="7 8">
    <name type="scientific">Phaeobacter gallaeciensis</name>
    <dbReference type="NCBI Taxonomy" id="60890"/>
    <lineage>
        <taxon>Bacteria</taxon>
        <taxon>Pseudomonadati</taxon>
        <taxon>Pseudomonadota</taxon>
        <taxon>Alphaproteobacteria</taxon>
        <taxon>Rhodobacterales</taxon>
        <taxon>Roseobacteraceae</taxon>
        <taxon>Phaeobacter</taxon>
    </lineage>
</organism>
<dbReference type="RefSeq" id="WP_274840106.1">
    <property type="nucleotide sequence ID" value="NZ_JARCJF010000011.1"/>
</dbReference>
<dbReference type="EC" id="1.1.1.271" evidence="5"/>
<feature type="site" description="Important for catalytic activity" evidence="5">
    <location>
        <position position="109"/>
    </location>
</feature>
<dbReference type="Gene3D" id="3.90.25.10">
    <property type="entry name" value="UDP-galactose 4-epimerase, domain 1"/>
    <property type="match status" value="1"/>
</dbReference>
<keyword evidence="4 5" id="KW-0413">Isomerase</keyword>
<dbReference type="GO" id="GO:0070401">
    <property type="term" value="F:NADP+ binding"/>
    <property type="evidence" value="ECO:0007669"/>
    <property type="project" value="UniProtKB-UniRule"/>
</dbReference>
<dbReference type="PANTHER" id="PTHR43238">
    <property type="entry name" value="GDP-L-FUCOSE SYNTHASE"/>
    <property type="match status" value="1"/>
</dbReference>
<feature type="binding site" evidence="5">
    <location>
        <begin position="11"/>
        <end position="17"/>
    </location>
    <ligand>
        <name>NADP(+)</name>
        <dbReference type="ChEBI" id="CHEBI:58349"/>
    </ligand>
</feature>
<keyword evidence="5" id="KW-0511">Multifunctional enzyme</keyword>
<dbReference type="PANTHER" id="PTHR43238:SF1">
    <property type="entry name" value="GDP-L-FUCOSE SYNTHASE"/>
    <property type="match status" value="1"/>
</dbReference>
<gene>
    <name evidence="5" type="primary">fcl</name>
    <name evidence="7" type="ORF">PXK24_17725</name>
</gene>
<dbReference type="HAMAP" id="MF_00956">
    <property type="entry name" value="GDP_fucose_synth"/>
    <property type="match status" value="1"/>
</dbReference>
<feature type="domain" description="NAD-dependent epimerase/dehydratase" evidence="6">
    <location>
        <begin position="8"/>
        <end position="239"/>
    </location>
</feature>
<name>A0ABD4XDB8_9RHOB</name>
<comment type="catalytic activity">
    <reaction evidence="5">
        <text>GDP-beta-L-fucose + NADP(+) = GDP-4-dehydro-alpha-D-rhamnose + NADPH + H(+)</text>
        <dbReference type="Rhea" id="RHEA:18885"/>
        <dbReference type="ChEBI" id="CHEBI:15378"/>
        <dbReference type="ChEBI" id="CHEBI:57273"/>
        <dbReference type="ChEBI" id="CHEBI:57783"/>
        <dbReference type="ChEBI" id="CHEBI:57964"/>
        <dbReference type="ChEBI" id="CHEBI:58349"/>
        <dbReference type="EC" id="1.1.1.271"/>
    </reaction>
</comment>
<dbReference type="GO" id="GO:0016853">
    <property type="term" value="F:isomerase activity"/>
    <property type="evidence" value="ECO:0007669"/>
    <property type="project" value="UniProtKB-KW"/>
</dbReference>
<feature type="binding site" evidence="5">
    <location>
        <begin position="105"/>
        <end position="108"/>
    </location>
    <ligand>
        <name>NADP(+)</name>
        <dbReference type="ChEBI" id="CHEBI:58349"/>
    </ligand>
</feature>
<evidence type="ECO:0000313" key="7">
    <source>
        <dbReference type="EMBL" id="MDE4167538.1"/>
    </source>
</evidence>
<dbReference type="Gene3D" id="3.40.50.720">
    <property type="entry name" value="NAD(P)-binding Rossmann-like Domain"/>
    <property type="match status" value="1"/>
</dbReference>
<dbReference type="Pfam" id="PF01370">
    <property type="entry name" value="Epimerase"/>
    <property type="match status" value="1"/>
</dbReference>
<feature type="binding site" evidence="5">
    <location>
        <position position="180"/>
    </location>
    <ligand>
        <name>NADP(+)</name>
        <dbReference type="ChEBI" id="CHEBI:58349"/>
    </ligand>
</feature>
<dbReference type="GO" id="GO:0042351">
    <property type="term" value="P:'de novo' GDP-L-fucose biosynthetic process"/>
    <property type="evidence" value="ECO:0007669"/>
    <property type="project" value="UniProtKB-UniRule"/>
</dbReference>
<dbReference type="CDD" id="cd05239">
    <property type="entry name" value="GDP_FS_SDR_e"/>
    <property type="match status" value="1"/>
</dbReference>
<feature type="binding site" evidence="5">
    <location>
        <position position="210"/>
    </location>
    <ligand>
        <name>substrate</name>
    </ligand>
</feature>
<comment type="function">
    <text evidence="5">Catalyzes the two-step NADP-dependent conversion of GDP-4-dehydro-6-deoxy-D-mannose to GDP-fucose, involving an epimerase and a reductase reaction.</text>
</comment>
<dbReference type="AlphaFoldDB" id="A0ABD4XDB8"/>
<dbReference type="EMBL" id="JARCJK010000011">
    <property type="protein sequence ID" value="MDE4167538.1"/>
    <property type="molecule type" value="Genomic_DNA"/>
</dbReference>
<evidence type="ECO:0000256" key="2">
    <source>
        <dbReference type="ARBA" id="ARBA00022857"/>
    </source>
</evidence>
<feature type="binding site" evidence="5">
    <location>
        <position position="203"/>
    </location>
    <ligand>
        <name>substrate</name>
    </ligand>
</feature>
<protein>
    <recommendedName>
        <fullName evidence="5">GDP-L-fucose synthase</fullName>
        <ecNumber evidence="5">1.1.1.271</ecNumber>
    </recommendedName>
    <alternativeName>
        <fullName evidence="5">GDP-4-keto-6-deoxy-D-mannose-3,5-epimerase-4-reductase</fullName>
    </alternativeName>
</protein>
<comment type="caution">
    <text evidence="7">The sequence shown here is derived from an EMBL/GenBank/DDBJ whole genome shotgun (WGS) entry which is preliminary data.</text>
</comment>
<proteinExistence type="inferred from homology"/>
<feature type="binding site" evidence="5">
    <location>
        <position position="188"/>
    </location>
    <ligand>
        <name>substrate</name>
    </ligand>
</feature>
<feature type="binding site" evidence="5">
    <location>
        <position position="140"/>
    </location>
    <ligand>
        <name>NADP(+)</name>
        <dbReference type="ChEBI" id="CHEBI:58349"/>
    </ligand>
</feature>
<comment type="similarity">
    <text evidence="1 5">Belongs to the NAD(P)-dependent epimerase/dehydratase family. Fucose synthase subfamily.</text>
</comment>
<feature type="active site" description="Proton donor/acceptor" evidence="5">
    <location>
        <position position="136"/>
    </location>
</feature>
<evidence type="ECO:0000313" key="8">
    <source>
        <dbReference type="Proteomes" id="UP001218364"/>
    </source>
</evidence>
<feature type="binding site" evidence="5">
    <location>
        <begin position="164"/>
        <end position="167"/>
    </location>
    <ligand>
        <name>NADP(+)</name>
        <dbReference type="ChEBI" id="CHEBI:58349"/>
    </ligand>
</feature>
<dbReference type="SUPFAM" id="SSF51735">
    <property type="entry name" value="NAD(P)-binding Rossmann-fold domains"/>
    <property type="match status" value="1"/>
</dbReference>
<keyword evidence="3 5" id="KW-0560">Oxidoreductase</keyword>
<dbReference type="InterPro" id="IPR028614">
    <property type="entry name" value="GDP_fucose/colitose_synth"/>
</dbReference>
<comment type="caution">
    <text evidence="5">Lacks conserved residue(s) required for the propagation of feature annotation.</text>
</comment>
<evidence type="ECO:0000256" key="4">
    <source>
        <dbReference type="ARBA" id="ARBA00023235"/>
    </source>
</evidence>
<dbReference type="InterPro" id="IPR036291">
    <property type="entry name" value="NAD(P)-bd_dom_sf"/>
</dbReference>
<sequence>MSAKPRLFLTGGGGMVGRNVLDHAAAVGWEILAPRSRELDLTDAGAVAAYLTAHKPDLVIHAAGRVGGIQANIANPVAFLDENLAMGRNVIMGARAAGVTRLINLASTCMYPREGENPLREESILTGALEPTNEGYALAKIMAMRLCDYIRQEDPGALYKTLIPCNLYGAYDKFDPKHSHLLPAIIHKVHQAMKTGEAAVEIWGDGTARREFMFAADLADAIWKAAEDLETLPGAMNIGLGHDHSINDYYATVADVIGWQGAFTHDLSRPVGMKQKLCSTERQTAWGWQAPTSLRDGIAQTYRYYLESGHA</sequence>
<keyword evidence="2 5" id="KW-0521">NADP</keyword>
<comment type="pathway">
    <text evidence="5">Nucleotide-sugar biosynthesis; GDP-L-fucose biosynthesis via de novo pathway; GDP-L-fucose from GDP-alpha-D-mannose: step 2/2.</text>
</comment>
<dbReference type="InterPro" id="IPR001509">
    <property type="entry name" value="Epimerase_deHydtase"/>
</dbReference>
<feature type="site" description="Important for catalytic activity" evidence="5">
    <location>
        <position position="107"/>
    </location>
</feature>
<accession>A0ABD4XDB8</accession>